<evidence type="ECO:0000256" key="5">
    <source>
        <dbReference type="ARBA" id="ARBA00022553"/>
    </source>
</evidence>
<dbReference type="SMART" id="SM00387">
    <property type="entry name" value="HATPase_c"/>
    <property type="match status" value="1"/>
</dbReference>
<dbReference type="PATRIC" id="fig|44252.3.peg.4431"/>
<feature type="domain" description="Histidine kinase" evidence="15">
    <location>
        <begin position="208"/>
        <end position="421"/>
    </location>
</feature>
<evidence type="ECO:0000256" key="2">
    <source>
        <dbReference type="ARBA" id="ARBA00004651"/>
    </source>
</evidence>
<dbReference type="SUPFAM" id="SSF55874">
    <property type="entry name" value="ATPase domain of HSP90 chaperone/DNA topoisomerase II/histidine kinase"/>
    <property type="match status" value="1"/>
</dbReference>
<feature type="transmembrane region" description="Helical" evidence="14">
    <location>
        <begin position="66"/>
        <end position="94"/>
    </location>
</feature>
<keyword evidence="7 14" id="KW-0812">Transmembrane</keyword>
<dbReference type="SUPFAM" id="SSF47384">
    <property type="entry name" value="Homodimeric domain of signal transducing histidine kinase"/>
    <property type="match status" value="1"/>
</dbReference>
<accession>A0A090Z4U0</accession>
<gene>
    <name evidence="16" type="ORF">DJ90_168</name>
</gene>
<organism evidence="16 17">
    <name type="scientific">Paenibacillus macerans</name>
    <name type="common">Bacillus macerans</name>
    <dbReference type="NCBI Taxonomy" id="44252"/>
    <lineage>
        <taxon>Bacteria</taxon>
        <taxon>Bacillati</taxon>
        <taxon>Bacillota</taxon>
        <taxon>Bacilli</taxon>
        <taxon>Bacillales</taxon>
        <taxon>Paenibacillaceae</taxon>
        <taxon>Paenibacillus</taxon>
    </lineage>
</organism>
<dbReference type="Pfam" id="PF00512">
    <property type="entry name" value="HisKA"/>
    <property type="match status" value="1"/>
</dbReference>
<keyword evidence="5" id="KW-0597">Phosphoprotein</keyword>
<evidence type="ECO:0000256" key="12">
    <source>
        <dbReference type="ARBA" id="ARBA00023012"/>
    </source>
</evidence>
<dbReference type="GO" id="GO:0071555">
    <property type="term" value="P:cell wall organization"/>
    <property type="evidence" value="ECO:0007669"/>
    <property type="project" value="InterPro"/>
</dbReference>
<feature type="transmembrane region" description="Helical" evidence="14">
    <location>
        <begin position="155"/>
        <end position="177"/>
    </location>
</feature>
<comment type="catalytic activity">
    <reaction evidence="1">
        <text>ATP + protein L-histidine = ADP + protein N-phospho-L-histidine.</text>
        <dbReference type="EC" id="2.7.13.3"/>
    </reaction>
</comment>
<comment type="subcellular location">
    <subcellularLocation>
        <location evidence="2">Cell membrane</location>
        <topology evidence="2">Multi-pass membrane protein</topology>
    </subcellularLocation>
</comment>
<evidence type="ECO:0000256" key="1">
    <source>
        <dbReference type="ARBA" id="ARBA00000085"/>
    </source>
</evidence>
<keyword evidence="9" id="KW-0418">Kinase</keyword>
<feature type="transmembrane region" description="Helical" evidence="14">
    <location>
        <begin position="128"/>
        <end position="149"/>
    </location>
</feature>
<dbReference type="InterPro" id="IPR003594">
    <property type="entry name" value="HATPase_dom"/>
</dbReference>
<feature type="transmembrane region" description="Helical" evidence="14">
    <location>
        <begin position="37"/>
        <end position="54"/>
    </location>
</feature>
<dbReference type="InterPro" id="IPR036097">
    <property type="entry name" value="HisK_dim/P_sf"/>
</dbReference>
<evidence type="ECO:0000256" key="14">
    <source>
        <dbReference type="SAM" id="Phobius"/>
    </source>
</evidence>
<evidence type="ECO:0000256" key="10">
    <source>
        <dbReference type="ARBA" id="ARBA00022840"/>
    </source>
</evidence>
<dbReference type="InterPro" id="IPR005467">
    <property type="entry name" value="His_kinase_dom"/>
</dbReference>
<dbReference type="Pfam" id="PF02518">
    <property type="entry name" value="HATPase_c"/>
    <property type="match status" value="1"/>
</dbReference>
<dbReference type="CDD" id="cd00082">
    <property type="entry name" value="HisKA"/>
    <property type="match status" value="1"/>
</dbReference>
<sequence>MMLYVKEIILQLFFAHMPLVMFNLFYRDRTQNYSPKFIIATSMICLFLSMTFGISTVPGYTYDIRYIIIFFGLIFGGLQIGLILLAEFILYRLYLGGDGTFIALLITLVTFPVSLVLYRIYQRTSRKLPVIIAAGLFFSAIPIAMVYLYNPQSVLNHLFFHLFVIPAQNSIGCWLLITFFKKAVADKELYINYAQQQRVRAISHVAASLVHEVRNPLTAVKGFLTLIKEGAADREKTARYIDICMSEIGRTEYILSEYLAISKPIADREMPTNLQELLEITRDVMNPFANMHNVEMEIEYPADTEPLWIMANPDKMKQVLVNFIKNAVEACAEAPLRQGKVILKLQTAAEKVVLSIKDNGIGMTEEQTRRLGSVYFSTKSGGTGLGLTFSYQAILSLGGTVSVSSEPGEGTEFTISLPLYAMRDLEAAQ</sequence>
<dbReference type="Gene3D" id="3.30.565.10">
    <property type="entry name" value="Histidine kinase-like ATPase, C-terminal domain"/>
    <property type="match status" value="1"/>
</dbReference>
<proteinExistence type="predicted"/>
<reference evidence="16 17" key="1">
    <citation type="submission" date="2014-04" db="EMBL/GenBank/DDBJ databases">
        <authorList>
            <person name="Bishop-Lilly K.A."/>
            <person name="Broomall S.M."/>
            <person name="Chain P.S."/>
            <person name="Chertkov O."/>
            <person name="Coyne S.R."/>
            <person name="Daligault H.E."/>
            <person name="Davenport K.W."/>
            <person name="Erkkila T."/>
            <person name="Frey K.G."/>
            <person name="Gibbons H.S."/>
            <person name="Gu W."/>
            <person name="Jaissle J."/>
            <person name="Johnson S.L."/>
            <person name="Koroleva G.I."/>
            <person name="Ladner J.T."/>
            <person name="Lo C.-C."/>
            <person name="Minogue T.D."/>
            <person name="Munk C."/>
            <person name="Palacios G.F."/>
            <person name="Redden C.L."/>
            <person name="Rosenzweig C.N."/>
            <person name="Scholz M.B."/>
            <person name="Teshima H."/>
            <person name="Xu Y."/>
        </authorList>
    </citation>
    <scope>NUCLEOTIDE SEQUENCE [LARGE SCALE GENOMIC DNA]</scope>
    <source>
        <strain evidence="16 17">8244</strain>
    </source>
</reference>
<evidence type="ECO:0000313" key="17">
    <source>
        <dbReference type="Proteomes" id="UP000029278"/>
    </source>
</evidence>
<evidence type="ECO:0000256" key="13">
    <source>
        <dbReference type="ARBA" id="ARBA00023136"/>
    </source>
</evidence>
<evidence type="ECO:0000256" key="9">
    <source>
        <dbReference type="ARBA" id="ARBA00022777"/>
    </source>
</evidence>
<dbReference type="Gene3D" id="1.10.287.130">
    <property type="match status" value="1"/>
</dbReference>
<dbReference type="GO" id="GO:0005524">
    <property type="term" value="F:ATP binding"/>
    <property type="evidence" value="ECO:0007669"/>
    <property type="project" value="UniProtKB-KW"/>
</dbReference>
<dbReference type="HOGENOM" id="CLU_000445_89_1_9"/>
<dbReference type="EC" id="2.7.13.3" evidence="3"/>
<dbReference type="EMBL" id="JMQA01000038">
    <property type="protein sequence ID" value="KFN05632.1"/>
    <property type="molecule type" value="Genomic_DNA"/>
</dbReference>
<dbReference type="InterPro" id="IPR036890">
    <property type="entry name" value="HATPase_C_sf"/>
</dbReference>
<keyword evidence="6" id="KW-0808">Transferase</keyword>
<feature type="transmembrane region" description="Helical" evidence="14">
    <location>
        <begin position="7"/>
        <end position="25"/>
    </location>
</feature>
<dbReference type="AlphaFoldDB" id="A0A090Z4U0"/>
<dbReference type="PRINTS" id="PR00344">
    <property type="entry name" value="BCTRLSENSOR"/>
</dbReference>
<name>A0A090Z4U0_PAEMA</name>
<evidence type="ECO:0000256" key="4">
    <source>
        <dbReference type="ARBA" id="ARBA00022475"/>
    </source>
</evidence>
<evidence type="ECO:0000256" key="6">
    <source>
        <dbReference type="ARBA" id="ARBA00022679"/>
    </source>
</evidence>
<dbReference type="STRING" id="44252.DJ90_168"/>
<keyword evidence="13 14" id="KW-0472">Membrane</keyword>
<dbReference type="InterPro" id="IPR011620">
    <property type="entry name" value="Sig_transdc_His_kinase_LytS_TM"/>
</dbReference>
<keyword evidence="17" id="KW-1185">Reference proteome</keyword>
<protein>
    <recommendedName>
        <fullName evidence="3">histidine kinase</fullName>
        <ecNumber evidence="3">2.7.13.3</ecNumber>
    </recommendedName>
</protein>
<evidence type="ECO:0000256" key="3">
    <source>
        <dbReference type="ARBA" id="ARBA00012438"/>
    </source>
</evidence>
<keyword evidence="10" id="KW-0067">ATP-binding</keyword>
<keyword evidence="8" id="KW-0547">Nucleotide-binding</keyword>
<dbReference type="PANTHER" id="PTHR43065">
    <property type="entry name" value="SENSOR HISTIDINE KINASE"/>
    <property type="match status" value="1"/>
</dbReference>
<dbReference type="InterPro" id="IPR004358">
    <property type="entry name" value="Sig_transdc_His_kin-like_C"/>
</dbReference>
<comment type="caution">
    <text evidence="16">The sequence shown here is derived from an EMBL/GenBank/DDBJ whole genome shotgun (WGS) entry which is preliminary data.</text>
</comment>
<keyword evidence="12" id="KW-0902">Two-component regulatory system</keyword>
<dbReference type="PROSITE" id="PS50109">
    <property type="entry name" value="HIS_KIN"/>
    <property type="match status" value="1"/>
</dbReference>
<keyword evidence="11 14" id="KW-1133">Transmembrane helix</keyword>
<evidence type="ECO:0000259" key="15">
    <source>
        <dbReference type="PROSITE" id="PS50109"/>
    </source>
</evidence>
<evidence type="ECO:0000256" key="11">
    <source>
        <dbReference type="ARBA" id="ARBA00022989"/>
    </source>
</evidence>
<feature type="transmembrane region" description="Helical" evidence="14">
    <location>
        <begin position="100"/>
        <end position="121"/>
    </location>
</feature>
<evidence type="ECO:0000256" key="8">
    <source>
        <dbReference type="ARBA" id="ARBA00022741"/>
    </source>
</evidence>
<evidence type="ECO:0000313" key="16">
    <source>
        <dbReference type="EMBL" id="KFN05632.1"/>
    </source>
</evidence>
<dbReference type="SMART" id="SM00388">
    <property type="entry name" value="HisKA"/>
    <property type="match status" value="1"/>
</dbReference>
<dbReference type="Proteomes" id="UP000029278">
    <property type="component" value="Unassembled WGS sequence"/>
</dbReference>
<dbReference type="InterPro" id="IPR003661">
    <property type="entry name" value="HisK_dim/P_dom"/>
</dbReference>
<dbReference type="PANTHER" id="PTHR43065:SF46">
    <property type="entry name" value="C4-DICARBOXYLATE TRANSPORT SENSOR PROTEIN DCTB"/>
    <property type="match status" value="1"/>
</dbReference>
<dbReference type="GO" id="GO:0000155">
    <property type="term" value="F:phosphorelay sensor kinase activity"/>
    <property type="evidence" value="ECO:0007669"/>
    <property type="project" value="InterPro"/>
</dbReference>
<evidence type="ECO:0000256" key="7">
    <source>
        <dbReference type="ARBA" id="ARBA00022692"/>
    </source>
</evidence>
<dbReference type="GO" id="GO:0005886">
    <property type="term" value="C:plasma membrane"/>
    <property type="evidence" value="ECO:0007669"/>
    <property type="project" value="UniProtKB-SubCell"/>
</dbReference>
<keyword evidence="4" id="KW-1003">Cell membrane</keyword>
<dbReference type="Pfam" id="PF07694">
    <property type="entry name" value="5TM-5TMR_LYT"/>
    <property type="match status" value="1"/>
</dbReference>